<evidence type="ECO:0000313" key="6">
    <source>
        <dbReference type="EMBL" id="NCU53358.1"/>
    </source>
</evidence>
<protein>
    <recommendedName>
        <fullName evidence="5">GHMP kinase N-terminal domain-containing protein</fullName>
    </recommendedName>
</protein>
<evidence type="ECO:0000259" key="5">
    <source>
        <dbReference type="Pfam" id="PF00288"/>
    </source>
</evidence>
<dbReference type="PANTHER" id="PTHR43527">
    <property type="entry name" value="4-DIPHOSPHOCYTIDYL-2-C-METHYL-D-ERYTHRITOL KINASE, CHLOROPLASTIC"/>
    <property type="match status" value="1"/>
</dbReference>
<dbReference type="InterPro" id="IPR020568">
    <property type="entry name" value="Ribosomal_Su5_D2-typ_SF"/>
</dbReference>
<dbReference type="Gene3D" id="3.30.230.10">
    <property type="match status" value="1"/>
</dbReference>
<feature type="domain" description="GHMP kinase N-terminal" evidence="5">
    <location>
        <begin position="70"/>
        <end position="142"/>
    </location>
</feature>
<dbReference type="InterPro" id="IPR006204">
    <property type="entry name" value="GHMP_kinase_N_dom"/>
</dbReference>
<evidence type="ECO:0000256" key="3">
    <source>
        <dbReference type="ARBA" id="ARBA00022777"/>
    </source>
</evidence>
<dbReference type="PANTHER" id="PTHR43527:SF2">
    <property type="entry name" value="4-DIPHOSPHOCYTIDYL-2-C-METHYL-D-ERYTHRITOL KINASE, CHLOROPLASTIC"/>
    <property type="match status" value="1"/>
</dbReference>
<name>A0A966M3L5_9PROT</name>
<keyword evidence="2" id="KW-0547">Nucleotide-binding</keyword>
<dbReference type="EMBL" id="RGOB01000109">
    <property type="protein sequence ID" value="NCU53358.1"/>
    <property type="molecule type" value="Genomic_DNA"/>
</dbReference>
<feature type="non-terminal residue" evidence="6">
    <location>
        <position position="228"/>
    </location>
</feature>
<proteinExistence type="predicted"/>
<dbReference type="SUPFAM" id="SSF54211">
    <property type="entry name" value="Ribosomal protein S5 domain 2-like"/>
    <property type="match status" value="1"/>
</dbReference>
<dbReference type="GO" id="GO:0050515">
    <property type="term" value="F:4-(cytidine 5'-diphospho)-2-C-methyl-D-erythritol kinase activity"/>
    <property type="evidence" value="ECO:0007669"/>
    <property type="project" value="TreeGrafter"/>
</dbReference>
<keyword evidence="1" id="KW-0808">Transferase</keyword>
<keyword evidence="3" id="KW-0418">Kinase</keyword>
<accession>A0A966M3L5</accession>
<evidence type="ECO:0000256" key="2">
    <source>
        <dbReference type="ARBA" id="ARBA00022741"/>
    </source>
</evidence>
<dbReference type="GO" id="GO:0005524">
    <property type="term" value="F:ATP binding"/>
    <property type="evidence" value="ECO:0007669"/>
    <property type="project" value="UniProtKB-KW"/>
</dbReference>
<evidence type="ECO:0000256" key="1">
    <source>
        <dbReference type="ARBA" id="ARBA00022679"/>
    </source>
</evidence>
<reference evidence="6" key="1">
    <citation type="submission" date="2018-10" db="EMBL/GenBank/DDBJ databases">
        <title>Iterative Subtractive Binning of Freshwater Chronoseries Metagenomes Recovers Nearly Complete Genomes from over Four Hundred Novel Species.</title>
        <authorList>
            <person name="Rodriguez-R L.M."/>
            <person name="Tsementzi D."/>
            <person name="Luo C."/>
            <person name="Konstantinidis K.T."/>
        </authorList>
    </citation>
    <scope>NUCLEOTIDE SEQUENCE</scope>
    <source>
        <strain evidence="6">WB8_2A_004</strain>
    </source>
</reference>
<organism evidence="6 7">
    <name type="scientific">Candidatus Fonsibacter lacus</name>
    <dbReference type="NCBI Taxonomy" id="2576439"/>
    <lineage>
        <taxon>Bacteria</taxon>
        <taxon>Pseudomonadati</taxon>
        <taxon>Pseudomonadota</taxon>
        <taxon>Alphaproteobacteria</taxon>
        <taxon>Candidatus Pelagibacterales</taxon>
        <taxon>Candidatus Pelagibacterales incertae sedis</taxon>
        <taxon>Candidatus Fonsibacter</taxon>
    </lineage>
</organism>
<evidence type="ECO:0000256" key="4">
    <source>
        <dbReference type="ARBA" id="ARBA00022840"/>
    </source>
</evidence>
<gene>
    <name evidence="6" type="ORF">EBX74_03555</name>
</gene>
<dbReference type="Pfam" id="PF00288">
    <property type="entry name" value="GHMP_kinases_N"/>
    <property type="match status" value="1"/>
</dbReference>
<keyword evidence="4" id="KW-0067">ATP-binding</keyword>
<comment type="caution">
    <text evidence="6">The sequence shown here is derived from an EMBL/GenBank/DDBJ whole genome shotgun (WGS) entry which is preliminary data.</text>
</comment>
<dbReference type="InterPro" id="IPR014721">
    <property type="entry name" value="Ribsml_uS5_D2-typ_fold_subgr"/>
</dbReference>
<dbReference type="AlphaFoldDB" id="A0A966M3L5"/>
<dbReference type="Proteomes" id="UP000747791">
    <property type="component" value="Unassembled WGS sequence"/>
</dbReference>
<evidence type="ECO:0000313" key="7">
    <source>
        <dbReference type="Proteomes" id="UP000747791"/>
    </source>
</evidence>
<sequence length="228" mass="26368">MMLLKTSLKAYGKINLYLKVIKRLKNKYHEIETLFCFFNIYDQILVSSNTRNNQIIFTGKFSKGISNTNNTVSKLLNILKNYPKFNIHKFKITIIKNIPQGSGFGGGSADVSALLIFFNKYLKLNLKRKTLSSICKKIGADVEPSLNTNFKILYGPNNKIMEFKKKPKFNLLLIYPNFLNSTKKIYLSNKIFSKRNNSEIFSLRKNILNENYLFKFLNCKGNDLEQCA</sequence>